<name>A0A8J3KHE4_9ACTN</name>
<protein>
    <submittedName>
        <fullName evidence="1">Uncharacterized protein</fullName>
    </submittedName>
</protein>
<organism evidence="1 2">
    <name type="scientific">Catellatospora citrea</name>
    <dbReference type="NCBI Taxonomy" id="53366"/>
    <lineage>
        <taxon>Bacteria</taxon>
        <taxon>Bacillati</taxon>
        <taxon>Actinomycetota</taxon>
        <taxon>Actinomycetes</taxon>
        <taxon>Micromonosporales</taxon>
        <taxon>Micromonosporaceae</taxon>
        <taxon>Catellatospora</taxon>
    </lineage>
</organism>
<sequence>MVSLAAGVILAARVRAFGPPARGVTFDGVALALLGEAAAGGPLRLIATEPMPRDPDPAYPSTAAPAAHDEAIFLEVAGGWPRRGPYHVTGERYCGYRILTVKGDATGRTVAAVLLGVRDATGCVPNVDFSWPVRSHPRQVLRFLVTGAGQLAPAAREALRRAEPDAARRPTVHIGP</sequence>
<reference evidence="1 2" key="1">
    <citation type="submission" date="2021-01" db="EMBL/GenBank/DDBJ databases">
        <title>Whole genome shotgun sequence of Catellatospora citrea NBRC 14495.</title>
        <authorList>
            <person name="Komaki H."/>
            <person name="Tamura T."/>
        </authorList>
    </citation>
    <scope>NUCLEOTIDE SEQUENCE [LARGE SCALE GENOMIC DNA]</scope>
    <source>
        <strain evidence="1 2">NBRC 14495</strain>
    </source>
</reference>
<dbReference type="EMBL" id="BONH01000066">
    <property type="protein sequence ID" value="GIG03008.1"/>
    <property type="molecule type" value="Genomic_DNA"/>
</dbReference>
<gene>
    <name evidence="1" type="ORF">Cci01nite_81010</name>
</gene>
<accession>A0A8J3KHE4</accession>
<evidence type="ECO:0000313" key="1">
    <source>
        <dbReference type="EMBL" id="GIG03008.1"/>
    </source>
</evidence>
<comment type="caution">
    <text evidence="1">The sequence shown here is derived from an EMBL/GenBank/DDBJ whole genome shotgun (WGS) entry which is preliminary data.</text>
</comment>
<evidence type="ECO:0000313" key="2">
    <source>
        <dbReference type="Proteomes" id="UP000659904"/>
    </source>
</evidence>
<keyword evidence="2" id="KW-1185">Reference proteome</keyword>
<dbReference type="AlphaFoldDB" id="A0A8J3KHE4"/>
<proteinExistence type="predicted"/>
<dbReference type="Proteomes" id="UP000659904">
    <property type="component" value="Unassembled WGS sequence"/>
</dbReference>